<accession>A0A150GBL9</accession>
<evidence type="ECO:0000313" key="1">
    <source>
        <dbReference type="EMBL" id="KXZ47246.1"/>
    </source>
</evidence>
<evidence type="ECO:0000313" key="2">
    <source>
        <dbReference type="Proteomes" id="UP000075714"/>
    </source>
</evidence>
<dbReference type="Proteomes" id="UP000075714">
    <property type="component" value="Unassembled WGS sequence"/>
</dbReference>
<dbReference type="AlphaFoldDB" id="A0A150GBL9"/>
<keyword evidence="2" id="KW-1185">Reference proteome</keyword>
<protein>
    <submittedName>
        <fullName evidence="1">Uncharacterized protein</fullName>
    </submittedName>
</protein>
<reference evidence="2" key="1">
    <citation type="journal article" date="2016" name="Nat. Commun.">
        <title>The Gonium pectorale genome demonstrates co-option of cell cycle regulation during the evolution of multicellularity.</title>
        <authorList>
            <person name="Hanschen E.R."/>
            <person name="Marriage T.N."/>
            <person name="Ferris P.J."/>
            <person name="Hamaji T."/>
            <person name="Toyoda A."/>
            <person name="Fujiyama A."/>
            <person name="Neme R."/>
            <person name="Noguchi H."/>
            <person name="Minakuchi Y."/>
            <person name="Suzuki M."/>
            <person name="Kawai-Toyooka H."/>
            <person name="Smith D.R."/>
            <person name="Sparks H."/>
            <person name="Anderson J."/>
            <person name="Bakaric R."/>
            <person name="Luria V."/>
            <person name="Karger A."/>
            <person name="Kirschner M.W."/>
            <person name="Durand P.M."/>
            <person name="Michod R.E."/>
            <person name="Nozaki H."/>
            <person name="Olson B.J."/>
        </authorList>
    </citation>
    <scope>NUCLEOTIDE SEQUENCE [LARGE SCALE GENOMIC DNA]</scope>
    <source>
        <strain evidence="2">NIES-2863</strain>
    </source>
</reference>
<dbReference type="EMBL" id="LSYV01000037">
    <property type="protein sequence ID" value="KXZ47246.1"/>
    <property type="molecule type" value="Genomic_DNA"/>
</dbReference>
<proteinExistence type="predicted"/>
<organism evidence="1 2">
    <name type="scientific">Gonium pectorale</name>
    <name type="common">Green alga</name>
    <dbReference type="NCBI Taxonomy" id="33097"/>
    <lineage>
        <taxon>Eukaryota</taxon>
        <taxon>Viridiplantae</taxon>
        <taxon>Chlorophyta</taxon>
        <taxon>core chlorophytes</taxon>
        <taxon>Chlorophyceae</taxon>
        <taxon>CS clade</taxon>
        <taxon>Chlamydomonadales</taxon>
        <taxon>Volvocaceae</taxon>
        <taxon>Gonium</taxon>
    </lineage>
</organism>
<comment type="caution">
    <text evidence="1">The sequence shown here is derived from an EMBL/GenBank/DDBJ whole genome shotgun (WGS) entry which is preliminary data.</text>
</comment>
<dbReference type="Gene3D" id="1.10.1780.10">
    <property type="entry name" value="Clp, N-terminal domain"/>
    <property type="match status" value="1"/>
</dbReference>
<sequence length="101" mass="9605">MFAGPDQLMLGLLAAADGSAGPASTAAALAAALGGGDADSVREWLNEQTGVVAPLSYGGGGTGGAVVSTSWLRASDVELTEAGRAALRLAADTAGAMGEGG</sequence>
<name>A0A150GBL9_GONPE</name>
<gene>
    <name evidence="1" type="ORF">GPECTOR_36g100</name>
</gene>
<dbReference type="InterPro" id="IPR036628">
    <property type="entry name" value="Clp_N_dom_sf"/>
</dbReference>